<sequence>MSQSAPDSKLFQTLNESFVKYYRRKHQHIRGLIKFQPTLSTIVEVMETVEDYLDPLPYPPSSQAFLEKHRRKHIRRRNEFRFIPILGTIQEVSHDSLAMETGV</sequence>
<name>A0A8X6PPL6_NEPPI</name>
<organism evidence="1 2">
    <name type="scientific">Nephila pilipes</name>
    <name type="common">Giant wood spider</name>
    <name type="synonym">Nephila maculata</name>
    <dbReference type="NCBI Taxonomy" id="299642"/>
    <lineage>
        <taxon>Eukaryota</taxon>
        <taxon>Metazoa</taxon>
        <taxon>Ecdysozoa</taxon>
        <taxon>Arthropoda</taxon>
        <taxon>Chelicerata</taxon>
        <taxon>Arachnida</taxon>
        <taxon>Araneae</taxon>
        <taxon>Araneomorphae</taxon>
        <taxon>Entelegynae</taxon>
        <taxon>Araneoidea</taxon>
        <taxon>Nephilidae</taxon>
        <taxon>Nephila</taxon>
    </lineage>
</organism>
<keyword evidence="2" id="KW-1185">Reference proteome</keyword>
<evidence type="ECO:0000313" key="2">
    <source>
        <dbReference type="Proteomes" id="UP000887013"/>
    </source>
</evidence>
<dbReference type="Proteomes" id="UP000887013">
    <property type="component" value="Unassembled WGS sequence"/>
</dbReference>
<gene>
    <name evidence="1" type="ORF">NPIL_163441</name>
</gene>
<dbReference type="EMBL" id="BMAW01118924">
    <property type="protein sequence ID" value="GFT82209.1"/>
    <property type="molecule type" value="Genomic_DNA"/>
</dbReference>
<comment type="caution">
    <text evidence="1">The sequence shown here is derived from an EMBL/GenBank/DDBJ whole genome shotgun (WGS) entry which is preliminary data.</text>
</comment>
<dbReference type="AlphaFoldDB" id="A0A8X6PPL6"/>
<reference evidence="1" key="1">
    <citation type="submission" date="2020-08" db="EMBL/GenBank/DDBJ databases">
        <title>Multicomponent nature underlies the extraordinary mechanical properties of spider dragline silk.</title>
        <authorList>
            <person name="Kono N."/>
            <person name="Nakamura H."/>
            <person name="Mori M."/>
            <person name="Yoshida Y."/>
            <person name="Ohtoshi R."/>
            <person name="Malay A.D."/>
            <person name="Moran D.A.P."/>
            <person name="Tomita M."/>
            <person name="Numata K."/>
            <person name="Arakawa K."/>
        </authorList>
    </citation>
    <scope>NUCLEOTIDE SEQUENCE</scope>
</reference>
<proteinExistence type="predicted"/>
<protein>
    <submittedName>
        <fullName evidence="1">Uncharacterized protein</fullName>
    </submittedName>
</protein>
<accession>A0A8X6PPL6</accession>
<evidence type="ECO:0000313" key="1">
    <source>
        <dbReference type="EMBL" id="GFT82209.1"/>
    </source>
</evidence>